<feature type="region of interest" description="Disordered" evidence="7">
    <location>
        <begin position="97"/>
        <end position="119"/>
    </location>
</feature>
<evidence type="ECO:0000256" key="7">
    <source>
        <dbReference type="SAM" id="MobiDB-lite"/>
    </source>
</evidence>
<sequence length="442" mass="49419">MSTQLYDDLHWSRGRMLPAPERQGSPTSMPCVDELSLGLLSLTLPWSRPEGQQNETLNFMGFSHSDDLDLPQAFQTPVCEGRGDSLERYPSLIPVLDTHSGSSSPVNSENSAVSSGSDYPVSFRVSPPLPLLFPDLHVDGATVDPDAQLEQNLLKPFTKNPGTTGQDSVMSYWTTPPVWPDWGILAINKPSFSIEREARLHKQAAAMNEATYTWEGQLPPRLHKSPVYSCKVFLGGVPWDITEASLLNTFGAFGPLKVAWPGKDGKHPRYPPQGYVYLLFDWEKSVKSLLQACAQHRFQSDDYLEFYFKLSSRRIHSKDVQVIPWVISESTFIRCPSQHLCRSKTVFVGALHGMLSAEGLAHIMNDLFGGVVYAGIDTDKHKYPIGSGRVTFRSQRSYLKAVTAAFVQIKTSKFTKKVQIDPYLDDSVHQPLMRNQKSQKPC</sequence>
<dbReference type="InterPro" id="IPR012677">
    <property type="entry name" value="Nucleotide-bd_a/b_plait_sf"/>
</dbReference>
<evidence type="ECO:0000256" key="2">
    <source>
        <dbReference type="ARBA" id="ARBA00022737"/>
    </source>
</evidence>
<dbReference type="InterPro" id="IPR035979">
    <property type="entry name" value="RBD_domain_sf"/>
</dbReference>
<dbReference type="OrthoDB" id="10033548at2759"/>
<name>A0A553QJU9_9TELE</name>
<keyword evidence="2" id="KW-0677">Repeat</keyword>
<dbReference type="GO" id="GO:0045202">
    <property type="term" value="C:synapse"/>
    <property type="evidence" value="ECO:0007669"/>
    <property type="project" value="TreeGrafter"/>
</dbReference>
<keyword evidence="3" id="KW-0810">Translation regulation</keyword>
<evidence type="ECO:0000256" key="5">
    <source>
        <dbReference type="ARBA" id="ARBA00055039"/>
    </source>
</evidence>
<dbReference type="STRING" id="623744.A0A553QJU9"/>
<dbReference type="GO" id="GO:0003730">
    <property type="term" value="F:mRNA 3'-UTR binding"/>
    <property type="evidence" value="ECO:0007669"/>
    <property type="project" value="InterPro"/>
</dbReference>
<dbReference type="FunFam" id="3.30.70.330:FF:000086">
    <property type="entry name" value="Putative Cytoplasmic polyadenylation element-binding protein 1"/>
    <property type="match status" value="1"/>
</dbReference>
<dbReference type="CDD" id="cd12725">
    <property type="entry name" value="RRM2_CPEB1"/>
    <property type="match status" value="1"/>
</dbReference>
<dbReference type="GO" id="GO:0043005">
    <property type="term" value="C:neuron projection"/>
    <property type="evidence" value="ECO:0007669"/>
    <property type="project" value="TreeGrafter"/>
</dbReference>
<protein>
    <recommendedName>
        <fullName evidence="8">RRM domain-containing protein</fullName>
    </recommendedName>
</protein>
<dbReference type="EMBL" id="SRMA01025868">
    <property type="protein sequence ID" value="TRY90235.1"/>
    <property type="molecule type" value="Genomic_DNA"/>
</dbReference>
<dbReference type="Pfam" id="PF16367">
    <property type="entry name" value="RRM_7"/>
    <property type="match status" value="1"/>
</dbReference>
<evidence type="ECO:0000256" key="4">
    <source>
        <dbReference type="ARBA" id="ARBA00022884"/>
    </source>
</evidence>
<dbReference type="InterPro" id="IPR032292">
    <property type="entry name" value="CEBP1_N"/>
</dbReference>
<dbReference type="PROSITE" id="PS50102">
    <property type="entry name" value="RRM"/>
    <property type="match status" value="1"/>
</dbReference>
<evidence type="ECO:0000313" key="10">
    <source>
        <dbReference type="Proteomes" id="UP000316079"/>
    </source>
</evidence>
<dbReference type="PANTHER" id="PTHR12566">
    <property type="entry name" value="CYTOPLASMIC POLYADENYLATION ELEMENT BINDING PROTEIN CPEB"/>
    <property type="match status" value="1"/>
</dbReference>
<evidence type="ECO:0000259" key="8">
    <source>
        <dbReference type="PROSITE" id="PS50102"/>
    </source>
</evidence>
<dbReference type="AlphaFoldDB" id="A0A553QJU9"/>
<keyword evidence="10" id="KW-1185">Reference proteome</keyword>
<comment type="caution">
    <text evidence="9">The sequence shown here is derived from an EMBL/GenBank/DDBJ whole genome shotgun (WGS) entry which is preliminary data.</text>
</comment>
<dbReference type="GO" id="GO:0043022">
    <property type="term" value="F:ribosome binding"/>
    <property type="evidence" value="ECO:0007669"/>
    <property type="project" value="TreeGrafter"/>
</dbReference>
<dbReference type="PANTHER" id="PTHR12566:SF9">
    <property type="entry name" value="CYTOPLASMIC POLYADENYLATION ELEMENT-BINDING PROTEIN 1"/>
    <property type="match status" value="1"/>
</dbReference>
<accession>A0A553QJU9</accession>
<feature type="domain" description="RRM" evidence="8">
    <location>
        <begin position="230"/>
        <end position="322"/>
    </location>
</feature>
<comment type="similarity">
    <text evidence="1">Belongs to the RRM CPEB family.</text>
</comment>
<evidence type="ECO:0000256" key="1">
    <source>
        <dbReference type="ARBA" id="ARBA00010347"/>
    </source>
</evidence>
<dbReference type="GO" id="GO:2000766">
    <property type="term" value="P:negative regulation of cytoplasmic translation"/>
    <property type="evidence" value="ECO:0007669"/>
    <property type="project" value="TreeGrafter"/>
</dbReference>
<reference evidence="9 10" key="1">
    <citation type="journal article" date="2019" name="Sci. Data">
        <title>Hybrid genome assembly and annotation of Danionella translucida.</title>
        <authorList>
            <person name="Kadobianskyi M."/>
            <person name="Schulze L."/>
            <person name="Schuelke M."/>
            <person name="Judkewitz B."/>
        </authorList>
    </citation>
    <scope>NUCLEOTIDE SEQUENCE [LARGE SCALE GENOMIC DNA]</scope>
    <source>
        <strain evidence="9 10">Bolton</strain>
    </source>
</reference>
<dbReference type="InterPro" id="IPR000504">
    <property type="entry name" value="RRM_dom"/>
</dbReference>
<dbReference type="SUPFAM" id="SSF54928">
    <property type="entry name" value="RNA-binding domain, RBD"/>
    <property type="match status" value="1"/>
</dbReference>
<dbReference type="FunFam" id="3.30.70.330:FF:000054">
    <property type="entry name" value="Cytoplasmic polyadenylation element-binding protein 1"/>
    <property type="match status" value="1"/>
</dbReference>
<dbReference type="Proteomes" id="UP000316079">
    <property type="component" value="Unassembled WGS sequence"/>
</dbReference>
<dbReference type="GO" id="GO:0005634">
    <property type="term" value="C:nucleus"/>
    <property type="evidence" value="ECO:0007669"/>
    <property type="project" value="TreeGrafter"/>
</dbReference>
<dbReference type="CDD" id="cd12723">
    <property type="entry name" value="RRM1_CPEB1"/>
    <property type="match status" value="1"/>
</dbReference>
<dbReference type="InterPro" id="IPR034977">
    <property type="entry name" value="CPEB1_RRM1"/>
</dbReference>
<keyword evidence="4 6" id="KW-0694">RNA-binding</keyword>
<dbReference type="InterPro" id="IPR034819">
    <property type="entry name" value="CPEB"/>
</dbReference>
<evidence type="ECO:0000256" key="3">
    <source>
        <dbReference type="ARBA" id="ARBA00022845"/>
    </source>
</evidence>
<gene>
    <name evidence="9" type="ORF">DNTS_027169</name>
</gene>
<dbReference type="GO" id="GO:0008135">
    <property type="term" value="F:translation factor activity, RNA binding"/>
    <property type="evidence" value="ECO:0007669"/>
    <property type="project" value="TreeGrafter"/>
</dbReference>
<dbReference type="GO" id="GO:0000900">
    <property type="term" value="F:mRNA regulatory element binding translation repressor activity"/>
    <property type="evidence" value="ECO:0007669"/>
    <property type="project" value="TreeGrafter"/>
</dbReference>
<evidence type="ECO:0000256" key="6">
    <source>
        <dbReference type="PROSITE-ProRule" id="PRU00176"/>
    </source>
</evidence>
<feature type="compositionally biased region" description="Low complexity" evidence="7">
    <location>
        <begin position="100"/>
        <end position="115"/>
    </location>
</feature>
<dbReference type="GO" id="GO:0005737">
    <property type="term" value="C:cytoplasm"/>
    <property type="evidence" value="ECO:0007669"/>
    <property type="project" value="TreeGrafter"/>
</dbReference>
<dbReference type="Gene3D" id="3.30.70.330">
    <property type="match status" value="2"/>
</dbReference>
<proteinExistence type="inferred from homology"/>
<evidence type="ECO:0000313" key="9">
    <source>
        <dbReference type="EMBL" id="TRY90235.1"/>
    </source>
</evidence>
<dbReference type="Pfam" id="PF16368">
    <property type="entry name" value="CEBP1_N"/>
    <property type="match status" value="1"/>
</dbReference>
<organism evidence="9 10">
    <name type="scientific">Danionella cerebrum</name>
    <dbReference type="NCBI Taxonomy" id="2873325"/>
    <lineage>
        <taxon>Eukaryota</taxon>
        <taxon>Metazoa</taxon>
        <taxon>Chordata</taxon>
        <taxon>Craniata</taxon>
        <taxon>Vertebrata</taxon>
        <taxon>Euteleostomi</taxon>
        <taxon>Actinopterygii</taxon>
        <taxon>Neopterygii</taxon>
        <taxon>Teleostei</taxon>
        <taxon>Ostariophysi</taxon>
        <taxon>Cypriniformes</taxon>
        <taxon>Danionidae</taxon>
        <taxon>Danioninae</taxon>
        <taxon>Danionella</taxon>
    </lineage>
</organism>
<comment type="function">
    <text evidence="5">Sequence-specific RNA-binding protein that regulates mRNA cytoplasmic polyadenylation and translation initiation during oocyte maturation and early development. Binds to the cytoplasmic polyadenylation element (CPE), an uridine-rich sequence element (consensus sequence 5'-UUUUUAU-3') within the mRNA 3'-UTR.</text>
</comment>